<feature type="compositionally biased region" description="Basic and acidic residues" evidence="1">
    <location>
        <begin position="156"/>
        <end position="181"/>
    </location>
</feature>
<protein>
    <submittedName>
        <fullName evidence="2">Uncharacterized protein</fullName>
    </submittedName>
</protein>
<dbReference type="AlphaFoldDB" id="A0AAV7R8F6"/>
<keyword evidence="3" id="KW-1185">Reference proteome</keyword>
<feature type="compositionally biased region" description="Basic and acidic residues" evidence="1">
    <location>
        <begin position="116"/>
        <end position="139"/>
    </location>
</feature>
<reference evidence="2" key="1">
    <citation type="journal article" date="2022" name="bioRxiv">
        <title>Sequencing and chromosome-scale assembly of the giantPleurodeles waltlgenome.</title>
        <authorList>
            <person name="Brown T."/>
            <person name="Elewa A."/>
            <person name="Iarovenko S."/>
            <person name="Subramanian E."/>
            <person name="Araus A.J."/>
            <person name="Petzold A."/>
            <person name="Susuki M."/>
            <person name="Suzuki K.-i.T."/>
            <person name="Hayashi T."/>
            <person name="Toyoda A."/>
            <person name="Oliveira C."/>
            <person name="Osipova E."/>
            <person name="Leigh N.D."/>
            <person name="Simon A."/>
            <person name="Yun M.H."/>
        </authorList>
    </citation>
    <scope>NUCLEOTIDE SEQUENCE</scope>
    <source>
        <strain evidence="2">20211129_DDA</strain>
        <tissue evidence="2">Liver</tissue>
    </source>
</reference>
<proteinExistence type="predicted"/>
<feature type="region of interest" description="Disordered" evidence="1">
    <location>
        <begin position="66"/>
        <end position="181"/>
    </location>
</feature>
<evidence type="ECO:0000256" key="1">
    <source>
        <dbReference type="SAM" id="MobiDB-lite"/>
    </source>
</evidence>
<dbReference type="Proteomes" id="UP001066276">
    <property type="component" value="Chromosome 6"/>
</dbReference>
<comment type="caution">
    <text evidence="2">The sequence shown here is derived from an EMBL/GenBank/DDBJ whole genome shotgun (WGS) entry which is preliminary data.</text>
</comment>
<evidence type="ECO:0000313" key="3">
    <source>
        <dbReference type="Proteomes" id="UP001066276"/>
    </source>
</evidence>
<dbReference type="EMBL" id="JANPWB010000010">
    <property type="protein sequence ID" value="KAJ1147005.1"/>
    <property type="molecule type" value="Genomic_DNA"/>
</dbReference>
<sequence>MEHQAESWDGDLSGDPCGVRVFLGQCIRHSALSKSDGAPWGELGRGPMRRSLWGVCDGPDWADPHTAPTCSATASREPDALSASSNHDIPEPSRREPRCLKGPLTLPGRLAFGSVAEERETTDREKKEGVDDGESRDVSSRSPSWAEPAVPSAYHRPKENTKRPVVPSRDKGDRLREAGRECQPHFRRSVADAGVWGFWGRVREDGRRRKQKGEGHM</sequence>
<name>A0AAV7R8F6_PLEWA</name>
<evidence type="ECO:0000313" key="2">
    <source>
        <dbReference type="EMBL" id="KAJ1147005.1"/>
    </source>
</evidence>
<gene>
    <name evidence="2" type="ORF">NDU88_013256</name>
</gene>
<organism evidence="2 3">
    <name type="scientific">Pleurodeles waltl</name>
    <name type="common">Iberian ribbed newt</name>
    <dbReference type="NCBI Taxonomy" id="8319"/>
    <lineage>
        <taxon>Eukaryota</taxon>
        <taxon>Metazoa</taxon>
        <taxon>Chordata</taxon>
        <taxon>Craniata</taxon>
        <taxon>Vertebrata</taxon>
        <taxon>Euteleostomi</taxon>
        <taxon>Amphibia</taxon>
        <taxon>Batrachia</taxon>
        <taxon>Caudata</taxon>
        <taxon>Salamandroidea</taxon>
        <taxon>Salamandridae</taxon>
        <taxon>Pleurodelinae</taxon>
        <taxon>Pleurodeles</taxon>
    </lineage>
</organism>
<feature type="compositionally biased region" description="Basic and acidic residues" evidence="1">
    <location>
        <begin position="88"/>
        <end position="99"/>
    </location>
</feature>
<accession>A0AAV7R8F6</accession>